<protein>
    <submittedName>
        <fullName evidence="3">NADPH:quinone reductase-like Zn-dependent oxidoreductase</fullName>
    </submittedName>
</protein>
<dbReference type="GO" id="GO:0016491">
    <property type="term" value="F:oxidoreductase activity"/>
    <property type="evidence" value="ECO:0007669"/>
    <property type="project" value="InterPro"/>
</dbReference>
<dbReference type="SUPFAM" id="SSF50129">
    <property type="entry name" value="GroES-like"/>
    <property type="match status" value="1"/>
</dbReference>
<keyword evidence="4" id="KW-1185">Reference proteome</keyword>
<dbReference type="InterPro" id="IPR051603">
    <property type="entry name" value="Zinc-ADH_QOR/CCCR"/>
</dbReference>
<dbReference type="Gene3D" id="3.90.180.10">
    <property type="entry name" value="Medium-chain alcohol dehydrogenases, catalytic domain"/>
    <property type="match status" value="1"/>
</dbReference>
<keyword evidence="1" id="KW-0521">NADP</keyword>
<evidence type="ECO:0000313" key="3">
    <source>
        <dbReference type="EMBL" id="TWG01376.1"/>
    </source>
</evidence>
<dbReference type="AlphaFoldDB" id="A0A561UPS9"/>
<feature type="domain" description="Enoyl reductase (ER)" evidence="2">
    <location>
        <begin position="10"/>
        <end position="326"/>
    </location>
</feature>
<dbReference type="InterPro" id="IPR013149">
    <property type="entry name" value="ADH-like_C"/>
</dbReference>
<comment type="caution">
    <text evidence="3">The sequence shown here is derived from an EMBL/GenBank/DDBJ whole genome shotgun (WGS) entry which is preliminary data.</text>
</comment>
<gene>
    <name evidence="3" type="ORF">FHX73_115269</name>
</gene>
<reference evidence="3 4" key="1">
    <citation type="submission" date="2019-06" db="EMBL/GenBank/DDBJ databases">
        <title>Sequencing the genomes of 1000 actinobacteria strains.</title>
        <authorList>
            <person name="Klenk H.-P."/>
        </authorList>
    </citation>
    <scope>NUCLEOTIDE SEQUENCE [LARGE SCALE GENOMIC DNA]</scope>
    <source>
        <strain evidence="3 4">DSM 44826</strain>
    </source>
</reference>
<organism evidence="3 4">
    <name type="scientific">Kitasatospora viridis</name>
    <dbReference type="NCBI Taxonomy" id="281105"/>
    <lineage>
        <taxon>Bacteria</taxon>
        <taxon>Bacillati</taxon>
        <taxon>Actinomycetota</taxon>
        <taxon>Actinomycetes</taxon>
        <taxon>Kitasatosporales</taxon>
        <taxon>Streptomycetaceae</taxon>
        <taxon>Kitasatospora</taxon>
    </lineage>
</organism>
<dbReference type="Gene3D" id="3.40.50.720">
    <property type="entry name" value="NAD(P)-binding Rossmann-like Domain"/>
    <property type="match status" value="1"/>
</dbReference>
<dbReference type="InterPro" id="IPR036291">
    <property type="entry name" value="NAD(P)-bd_dom_sf"/>
</dbReference>
<evidence type="ECO:0000313" key="4">
    <source>
        <dbReference type="Proteomes" id="UP000317940"/>
    </source>
</evidence>
<dbReference type="Proteomes" id="UP000317940">
    <property type="component" value="Unassembled WGS sequence"/>
</dbReference>
<dbReference type="PANTHER" id="PTHR44154">
    <property type="entry name" value="QUINONE OXIDOREDUCTASE"/>
    <property type="match status" value="1"/>
</dbReference>
<proteinExistence type="predicted"/>
<dbReference type="SUPFAM" id="SSF51735">
    <property type="entry name" value="NAD(P)-binding Rossmann-fold domains"/>
    <property type="match status" value="1"/>
</dbReference>
<name>A0A561UPS9_9ACTN</name>
<evidence type="ECO:0000256" key="1">
    <source>
        <dbReference type="ARBA" id="ARBA00022857"/>
    </source>
</evidence>
<dbReference type="InterPro" id="IPR011032">
    <property type="entry name" value="GroES-like_sf"/>
</dbReference>
<sequence>MRVVRFHELGGPEVLRLEEAAPGVPGAGEALVRIRVIGLNRAEASFRAGRYIEQARELPAGLGYEAAGVIEQVGDGESGFAVGDRVSILPTFSMNDYQVYAEQAVVPVSALVKLAAEVSLEQGAAVWMPYLTAYGALVDIAGIGKGDTVLIPAASSSVGLAAIRIAGRLGAVPIAVTRTAAKKAALEEAGAAAVVVTDEQDLATEVLRLTEGAGATVVFDPVAGPGFNDLAQLTARGGTLFLYGSLSNQPTPFPRAAIGRGINIRGYVVFEITAHPVRKARALEFVTAGLAEGWLDPAIDRSFPLDEIVTAHEYLESNKHIGKILVTVD</sequence>
<dbReference type="EMBL" id="VIWT01000001">
    <property type="protein sequence ID" value="TWG01376.1"/>
    <property type="molecule type" value="Genomic_DNA"/>
</dbReference>
<dbReference type="SMART" id="SM00829">
    <property type="entry name" value="PKS_ER"/>
    <property type="match status" value="1"/>
</dbReference>
<dbReference type="Pfam" id="PF00107">
    <property type="entry name" value="ADH_zinc_N"/>
    <property type="match status" value="1"/>
</dbReference>
<evidence type="ECO:0000259" key="2">
    <source>
        <dbReference type="SMART" id="SM00829"/>
    </source>
</evidence>
<dbReference type="Pfam" id="PF08240">
    <property type="entry name" value="ADH_N"/>
    <property type="match status" value="1"/>
</dbReference>
<accession>A0A561UPS9</accession>
<dbReference type="OrthoDB" id="9792162at2"/>
<dbReference type="RefSeq" id="WP_145907605.1">
    <property type="nucleotide sequence ID" value="NZ_BAAAMZ010000007.1"/>
</dbReference>
<dbReference type="InterPro" id="IPR013154">
    <property type="entry name" value="ADH-like_N"/>
</dbReference>
<dbReference type="InterPro" id="IPR020843">
    <property type="entry name" value="ER"/>
</dbReference>
<dbReference type="PANTHER" id="PTHR44154:SF1">
    <property type="entry name" value="QUINONE OXIDOREDUCTASE"/>
    <property type="match status" value="1"/>
</dbReference>
<dbReference type="CDD" id="cd08268">
    <property type="entry name" value="MDR2"/>
    <property type="match status" value="1"/>
</dbReference>